<keyword evidence="4 6" id="KW-0539">Nucleus</keyword>
<dbReference type="Proteomes" id="UP000192578">
    <property type="component" value="Unassembled WGS sequence"/>
</dbReference>
<name>A0A1W0X357_HYPEX</name>
<dbReference type="PROSITE" id="PS50071">
    <property type="entry name" value="HOMEOBOX_2"/>
    <property type="match status" value="2"/>
</dbReference>
<feature type="domain" description="C2H2-type" evidence="10">
    <location>
        <begin position="77"/>
        <end position="115"/>
    </location>
</feature>
<feature type="region of interest" description="Disordered" evidence="8">
    <location>
        <begin position="199"/>
        <end position="254"/>
    </location>
</feature>
<evidence type="ECO:0000256" key="6">
    <source>
        <dbReference type="PROSITE-ProRule" id="PRU00108"/>
    </source>
</evidence>
<dbReference type="InterPro" id="IPR017970">
    <property type="entry name" value="Homeobox_CS"/>
</dbReference>
<keyword evidence="5" id="KW-0479">Metal-binding</keyword>
<feature type="DNA-binding region" description="Homeobox" evidence="6">
    <location>
        <begin position="9"/>
        <end position="68"/>
    </location>
</feature>
<evidence type="ECO:0000256" key="5">
    <source>
        <dbReference type="PROSITE-ProRule" id="PRU00042"/>
    </source>
</evidence>
<proteinExistence type="predicted"/>
<reference evidence="12" key="1">
    <citation type="submission" date="2017-01" db="EMBL/GenBank/DDBJ databases">
        <title>Comparative genomics of anhydrobiosis in the tardigrade Hypsibius dujardini.</title>
        <authorList>
            <person name="Yoshida Y."/>
            <person name="Koutsovoulos G."/>
            <person name="Laetsch D."/>
            <person name="Stevens L."/>
            <person name="Kumar S."/>
            <person name="Horikawa D."/>
            <person name="Ishino K."/>
            <person name="Komine S."/>
            <person name="Tomita M."/>
            <person name="Blaxter M."/>
            <person name="Arakawa K."/>
        </authorList>
    </citation>
    <scope>NUCLEOTIDE SEQUENCE [LARGE SCALE GENOMIC DNA]</scope>
    <source>
        <strain evidence="12">Z151</strain>
    </source>
</reference>
<dbReference type="GO" id="GO:0008270">
    <property type="term" value="F:zinc ion binding"/>
    <property type="evidence" value="ECO:0007669"/>
    <property type="project" value="UniProtKB-KW"/>
</dbReference>
<evidence type="ECO:0000256" key="7">
    <source>
        <dbReference type="RuleBase" id="RU000682"/>
    </source>
</evidence>
<dbReference type="InterPro" id="IPR050453">
    <property type="entry name" value="LIM_Homeobox_TF"/>
</dbReference>
<dbReference type="Pfam" id="PF00046">
    <property type="entry name" value="Homeodomain"/>
    <property type="match status" value="2"/>
</dbReference>
<evidence type="ECO:0000256" key="1">
    <source>
        <dbReference type="ARBA" id="ARBA00004123"/>
    </source>
</evidence>
<evidence type="ECO:0000259" key="9">
    <source>
        <dbReference type="PROSITE" id="PS50071"/>
    </source>
</evidence>
<evidence type="ECO:0000256" key="3">
    <source>
        <dbReference type="ARBA" id="ARBA00023155"/>
    </source>
</evidence>
<evidence type="ECO:0008006" key="13">
    <source>
        <dbReference type="Google" id="ProtNLM"/>
    </source>
</evidence>
<dbReference type="SMART" id="SM00389">
    <property type="entry name" value="HOX"/>
    <property type="match status" value="2"/>
</dbReference>
<evidence type="ECO:0000256" key="8">
    <source>
        <dbReference type="SAM" id="MobiDB-lite"/>
    </source>
</evidence>
<dbReference type="PROSITE" id="PS00027">
    <property type="entry name" value="HOMEOBOX_1"/>
    <property type="match status" value="1"/>
</dbReference>
<gene>
    <name evidence="11" type="ORF">BV898_04136</name>
</gene>
<dbReference type="EMBL" id="MTYJ01000020">
    <property type="protein sequence ID" value="OQV21923.1"/>
    <property type="molecule type" value="Genomic_DNA"/>
</dbReference>
<dbReference type="GO" id="GO:0000981">
    <property type="term" value="F:DNA-binding transcription factor activity, RNA polymerase II-specific"/>
    <property type="evidence" value="ECO:0007669"/>
    <property type="project" value="InterPro"/>
</dbReference>
<accession>A0A1W0X357</accession>
<evidence type="ECO:0000259" key="10">
    <source>
        <dbReference type="PROSITE" id="PS50157"/>
    </source>
</evidence>
<keyword evidence="5" id="KW-0863">Zinc-finger</keyword>
<organism evidence="11 12">
    <name type="scientific">Hypsibius exemplaris</name>
    <name type="common">Freshwater tardigrade</name>
    <dbReference type="NCBI Taxonomy" id="2072580"/>
    <lineage>
        <taxon>Eukaryota</taxon>
        <taxon>Metazoa</taxon>
        <taxon>Ecdysozoa</taxon>
        <taxon>Tardigrada</taxon>
        <taxon>Eutardigrada</taxon>
        <taxon>Parachela</taxon>
        <taxon>Hypsibioidea</taxon>
        <taxon>Hypsibiidae</taxon>
        <taxon>Hypsibius</taxon>
    </lineage>
</organism>
<keyword evidence="5" id="KW-0862">Zinc</keyword>
<dbReference type="PANTHER" id="PTHR24208:SF166">
    <property type="entry name" value="LIM HOMEOBOX TRANSCRIPTION FACTOR 1 ALPHA, ISOFORM B"/>
    <property type="match status" value="1"/>
</dbReference>
<dbReference type="AlphaFoldDB" id="A0A1W0X357"/>
<feature type="compositionally biased region" description="Basic and acidic residues" evidence="8">
    <location>
        <begin position="200"/>
        <end position="211"/>
    </location>
</feature>
<comment type="subcellular location">
    <subcellularLocation>
        <location evidence="1 6 7">Nucleus</location>
    </subcellularLocation>
</comment>
<dbReference type="CDD" id="cd00086">
    <property type="entry name" value="homeodomain"/>
    <property type="match status" value="2"/>
</dbReference>
<dbReference type="PROSITE" id="PS50157">
    <property type="entry name" value="ZINC_FINGER_C2H2_2"/>
    <property type="match status" value="1"/>
</dbReference>
<evidence type="ECO:0000256" key="4">
    <source>
        <dbReference type="ARBA" id="ARBA00023242"/>
    </source>
</evidence>
<dbReference type="GO" id="GO:0000977">
    <property type="term" value="F:RNA polymerase II transcription regulatory region sequence-specific DNA binding"/>
    <property type="evidence" value="ECO:0007669"/>
    <property type="project" value="TreeGrafter"/>
</dbReference>
<evidence type="ECO:0000313" key="11">
    <source>
        <dbReference type="EMBL" id="OQV21923.1"/>
    </source>
</evidence>
<feature type="DNA-binding region" description="Homeobox" evidence="6">
    <location>
        <begin position="149"/>
        <end position="208"/>
    </location>
</feature>
<dbReference type="InterPro" id="IPR001356">
    <property type="entry name" value="HD"/>
</dbReference>
<evidence type="ECO:0000313" key="12">
    <source>
        <dbReference type="Proteomes" id="UP000192578"/>
    </source>
</evidence>
<dbReference type="Gene3D" id="1.10.10.60">
    <property type="entry name" value="Homeodomain-like"/>
    <property type="match status" value="2"/>
</dbReference>
<evidence type="ECO:0000256" key="2">
    <source>
        <dbReference type="ARBA" id="ARBA00023125"/>
    </source>
</evidence>
<dbReference type="InterPro" id="IPR009057">
    <property type="entry name" value="Homeodomain-like_sf"/>
</dbReference>
<protein>
    <recommendedName>
        <fullName evidence="13">Homeobox domain-containing protein</fullName>
    </recommendedName>
</protein>
<sequence length="413" mass="47180">MEKDAGLTRKRHRTEFTEFQHKTLLEYFKQNNTIKQIDLQTLCQVTQLSRKTIQMWFANTRRKTDTANQDRASSGWYQCRVCSKTFDHLDLKRQHERRECGAMTESTGVHSGKNDTQASDNLYAESKRVTFFGKAWGPSAPCSAPQPGKTRFRTQIRPEQVIWLRQQYHVKKYLTPEQRHILVSQTGMTAQAIKTWFQNERMKDRRDDRMHRTTRPPSADNEIVPSEPEFSSGLDLRSKKHESQRHSRKQAKPRKILDVERRRSSFIGFEAFTGLSPATLNAKVNQSETKRLATFPTPTFLSAETPFSSQIIQQCGHELSNALAQTLQAVNAFASVRKTSEKDLPALVLRRPVILQAAEEKRPLKSLKQQASDSGLQFDSQAVEVKANGGDRMSTEQRDGATISISLDEVLQA</sequence>
<dbReference type="GO" id="GO:0005634">
    <property type="term" value="C:nucleus"/>
    <property type="evidence" value="ECO:0007669"/>
    <property type="project" value="UniProtKB-SubCell"/>
</dbReference>
<keyword evidence="2 6" id="KW-0238">DNA-binding</keyword>
<keyword evidence="3 6" id="KW-0371">Homeobox</keyword>
<feature type="compositionally biased region" description="Basic residues" evidence="8">
    <location>
        <begin position="238"/>
        <end position="254"/>
    </location>
</feature>
<feature type="domain" description="Homeobox" evidence="9">
    <location>
        <begin position="147"/>
        <end position="207"/>
    </location>
</feature>
<dbReference type="InterPro" id="IPR013087">
    <property type="entry name" value="Znf_C2H2_type"/>
</dbReference>
<comment type="caution">
    <text evidence="11">The sequence shown here is derived from an EMBL/GenBank/DDBJ whole genome shotgun (WGS) entry which is preliminary data.</text>
</comment>
<dbReference type="PANTHER" id="PTHR24208">
    <property type="entry name" value="LIM/HOMEOBOX PROTEIN LHX"/>
    <property type="match status" value="1"/>
</dbReference>
<dbReference type="SUPFAM" id="SSF46689">
    <property type="entry name" value="Homeodomain-like"/>
    <property type="match status" value="2"/>
</dbReference>
<feature type="domain" description="Homeobox" evidence="9">
    <location>
        <begin position="7"/>
        <end position="67"/>
    </location>
</feature>
<dbReference type="GO" id="GO:0030182">
    <property type="term" value="P:neuron differentiation"/>
    <property type="evidence" value="ECO:0007669"/>
    <property type="project" value="TreeGrafter"/>
</dbReference>
<keyword evidence="12" id="KW-1185">Reference proteome</keyword>